<comment type="subcellular location">
    <subcellularLocation>
        <location evidence="1">Nucleus</location>
    </subcellularLocation>
</comment>
<evidence type="ECO:0000259" key="9">
    <source>
        <dbReference type="PROSITE" id="PS50157"/>
    </source>
</evidence>
<dbReference type="AlphaFoldDB" id="A0A125QZC8"/>
<keyword evidence="2" id="KW-0479">Metal-binding</keyword>
<evidence type="ECO:0000256" key="5">
    <source>
        <dbReference type="ARBA" id="ARBA00022833"/>
    </source>
</evidence>
<dbReference type="GO" id="GO:0048731">
    <property type="term" value="P:system development"/>
    <property type="evidence" value="ECO:0007669"/>
    <property type="project" value="UniProtKB-ARBA"/>
</dbReference>
<dbReference type="PANTHER" id="PTHR10032:SF271">
    <property type="entry name" value="RH12261P-RELATED"/>
    <property type="match status" value="1"/>
</dbReference>
<dbReference type="FunFam" id="3.30.160.60:FF:000452">
    <property type="entry name" value="Transcription factor Ovo-like 2"/>
    <property type="match status" value="1"/>
</dbReference>
<dbReference type="GO" id="GO:0005634">
    <property type="term" value="C:nucleus"/>
    <property type="evidence" value="ECO:0007669"/>
    <property type="project" value="UniProtKB-SubCell"/>
</dbReference>
<feature type="region of interest" description="Disordered" evidence="8">
    <location>
        <begin position="1"/>
        <end position="36"/>
    </location>
</feature>
<protein>
    <submittedName>
        <fullName evidence="10">Ovo</fullName>
    </submittedName>
</protein>
<feature type="compositionally biased region" description="Basic and acidic residues" evidence="8">
    <location>
        <begin position="68"/>
        <end position="78"/>
    </location>
</feature>
<dbReference type="PROSITE" id="PS00028">
    <property type="entry name" value="ZINC_FINGER_C2H2_1"/>
    <property type="match status" value="3"/>
</dbReference>
<evidence type="ECO:0000256" key="4">
    <source>
        <dbReference type="ARBA" id="ARBA00022771"/>
    </source>
</evidence>
<dbReference type="GO" id="GO:0009913">
    <property type="term" value="P:epidermal cell differentiation"/>
    <property type="evidence" value="ECO:0007669"/>
    <property type="project" value="TreeGrafter"/>
</dbReference>
<dbReference type="GO" id="GO:0000981">
    <property type="term" value="F:DNA-binding transcription factor activity, RNA polymerase II-specific"/>
    <property type="evidence" value="ECO:0007669"/>
    <property type="project" value="TreeGrafter"/>
</dbReference>
<keyword evidence="3" id="KW-0677">Repeat</keyword>
<dbReference type="GO" id="GO:0000978">
    <property type="term" value="F:RNA polymerase II cis-regulatory region sequence-specific DNA binding"/>
    <property type="evidence" value="ECO:0007669"/>
    <property type="project" value="TreeGrafter"/>
</dbReference>
<dbReference type="PROSITE" id="PS50157">
    <property type="entry name" value="ZINC_FINGER_C2H2_2"/>
    <property type="match status" value="3"/>
</dbReference>
<dbReference type="GO" id="GO:0009887">
    <property type="term" value="P:animal organ morphogenesis"/>
    <property type="evidence" value="ECO:0007669"/>
    <property type="project" value="UniProtKB-ARBA"/>
</dbReference>
<evidence type="ECO:0000256" key="2">
    <source>
        <dbReference type="ARBA" id="ARBA00022723"/>
    </source>
</evidence>
<dbReference type="FunFam" id="3.30.160.60:FF:000246">
    <property type="entry name" value="Transcription factor Ovo-like 2"/>
    <property type="match status" value="1"/>
</dbReference>
<sequence>MPRSLMVRKNGKCKHKKPSVSLRDGEISMDTHHSDSGFHSGFEKSIISSNMDISSNVDSGRVDCVDSGRVDCDADRISPPRADSAGDSPEPPEQSRSEAGQIIPEPKLNGVTALLTTRRAISPIPYPVTSPVTPVTPHHSRVVTYGYSTPYGRPRFASAYLDERTESTAASSLLQLSRLTPPSVDPLHSPQFDVENVKPAMLEPISPPLTASTPLSFLNYRHIPAPIYNPMLSPYIPSGKPYIQPMRANPLPLHLGASSLQAACLSPIPAPRFQPSDSMHAENPAAKILAPTMSRMQPTSPPTSVAVMQRPSIGNYELINGGFGIKNPMLNHVKSAIDSSSTEMGVQMADNKFVCTVCNKVFPLQRLLNRHVKCHSEIKRYLCTFCGKGFNDTFDLKRHTRTHTGVRPYKCELCDKAFTQRCSLESHCRKVHSVSYEFAYKQRRNKMYVCEECGHTTNEPEAHYVHLKDNHPHSPALLKCYDKRQFKFNNTRVPSVLQPVNGR</sequence>
<dbReference type="SUPFAM" id="SSF57667">
    <property type="entry name" value="beta-beta-alpha zinc fingers"/>
    <property type="match status" value="2"/>
</dbReference>
<feature type="compositionally biased region" description="Basic residues" evidence="8">
    <location>
        <begin position="9"/>
        <end position="18"/>
    </location>
</feature>
<dbReference type="EMBL" id="KU193728">
    <property type="protein sequence ID" value="AMB26738.1"/>
    <property type="molecule type" value="mRNA"/>
</dbReference>
<name>A0A125QZC8_9MOLL</name>
<dbReference type="SMART" id="SM00355">
    <property type="entry name" value="ZnF_C2H2"/>
    <property type="match status" value="4"/>
</dbReference>
<dbReference type="Gene3D" id="3.30.160.60">
    <property type="entry name" value="Classic Zinc Finger"/>
    <property type="match status" value="2"/>
</dbReference>
<feature type="region of interest" description="Disordered" evidence="8">
    <location>
        <begin position="68"/>
        <end position="108"/>
    </location>
</feature>
<dbReference type="Pfam" id="PF00096">
    <property type="entry name" value="zf-C2H2"/>
    <property type="match status" value="1"/>
</dbReference>
<dbReference type="GO" id="GO:0003006">
    <property type="term" value="P:developmental process involved in reproduction"/>
    <property type="evidence" value="ECO:0007669"/>
    <property type="project" value="UniProtKB-ARBA"/>
</dbReference>
<evidence type="ECO:0000256" key="7">
    <source>
        <dbReference type="PROSITE-ProRule" id="PRU00042"/>
    </source>
</evidence>
<dbReference type="InterPro" id="IPR027756">
    <property type="entry name" value="Ovo-like"/>
</dbReference>
<feature type="domain" description="C2H2-type" evidence="9">
    <location>
        <begin position="409"/>
        <end position="437"/>
    </location>
</feature>
<evidence type="ECO:0000313" key="10">
    <source>
        <dbReference type="EMBL" id="AMB26738.1"/>
    </source>
</evidence>
<evidence type="ECO:0000256" key="6">
    <source>
        <dbReference type="ARBA" id="ARBA00023242"/>
    </source>
</evidence>
<evidence type="ECO:0000256" key="1">
    <source>
        <dbReference type="ARBA" id="ARBA00004123"/>
    </source>
</evidence>
<dbReference type="InterPro" id="IPR036236">
    <property type="entry name" value="Znf_C2H2_sf"/>
</dbReference>
<proteinExistence type="evidence at transcript level"/>
<dbReference type="InterPro" id="IPR013087">
    <property type="entry name" value="Znf_C2H2_type"/>
</dbReference>
<keyword evidence="4 7" id="KW-0863">Zinc-finger</keyword>
<reference evidence="10" key="1">
    <citation type="journal article" date="2015" name="Evodevo">
        <title>Posterior eyespots in larval chitons have a molecular identity similar to anterior cerebral eyes in other bilaterians.</title>
        <authorList>
            <person name="Voecking O."/>
            <person name="Kourtesis I."/>
            <person name="Hausen H."/>
        </authorList>
    </citation>
    <scope>NUCLEOTIDE SEQUENCE</scope>
</reference>
<keyword evidence="5" id="KW-0862">Zinc</keyword>
<feature type="domain" description="C2H2-type" evidence="9">
    <location>
        <begin position="353"/>
        <end position="380"/>
    </location>
</feature>
<dbReference type="PANTHER" id="PTHR10032">
    <property type="entry name" value="ZINC FINGER PROTEIN WITH KRAB AND SCAN DOMAINS"/>
    <property type="match status" value="1"/>
</dbReference>
<accession>A0A125QZC8</accession>
<evidence type="ECO:0000256" key="3">
    <source>
        <dbReference type="ARBA" id="ARBA00022737"/>
    </source>
</evidence>
<dbReference type="GO" id="GO:0008270">
    <property type="term" value="F:zinc ion binding"/>
    <property type="evidence" value="ECO:0007669"/>
    <property type="project" value="UniProtKB-KW"/>
</dbReference>
<feature type="domain" description="C2H2-type" evidence="9">
    <location>
        <begin position="381"/>
        <end position="408"/>
    </location>
</feature>
<organism evidence="10">
    <name type="scientific">Leptochiton asellus</name>
    <dbReference type="NCBI Taxonomy" id="211853"/>
    <lineage>
        <taxon>Eukaryota</taxon>
        <taxon>Metazoa</taxon>
        <taxon>Spiralia</taxon>
        <taxon>Lophotrochozoa</taxon>
        <taxon>Mollusca</taxon>
        <taxon>Polyplacophora</taxon>
        <taxon>Neoloricata</taxon>
        <taxon>Lepidopleurida</taxon>
        <taxon>Lepidopleuridae</taxon>
        <taxon>Leptochiton</taxon>
    </lineage>
</organism>
<evidence type="ECO:0000256" key="8">
    <source>
        <dbReference type="SAM" id="MobiDB-lite"/>
    </source>
</evidence>
<keyword evidence="6" id="KW-0539">Nucleus</keyword>
<feature type="compositionally biased region" description="Basic and acidic residues" evidence="8">
    <location>
        <begin position="23"/>
        <end position="36"/>
    </location>
</feature>